<dbReference type="AlphaFoldDB" id="X0XDI2"/>
<dbReference type="Pfam" id="PF13385">
    <property type="entry name" value="Laminin_G_3"/>
    <property type="match status" value="1"/>
</dbReference>
<protein>
    <recommendedName>
        <fullName evidence="2">LamG-like jellyroll fold domain-containing protein</fullName>
    </recommendedName>
</protein>
<sequence>FGNRSYAFGGPGDYITIPDSRSWKFGLWDFNIDFWVRFKDVSAPRGLIGQILDNDNLWEVIYDNSANKLHFLAMEGGEARVDITCSWAPAINTWYHLSVSRSGTSMIICIDGIKQALTEPTPIGSSAMPSISAPLYLGRARLSDDWRYHRGYIDEVRIYKNKSVWSHSFEVPIAEHLDGYRNRIGDDCVLLIPADGENNSTTFTDVSRAQHAITAHAHAKISTAQYKFGGSSAYFDGDGDYLSIPDSDDWN</sequence>
<organism evidence="1">
    <name type="scientific">marine sediment metagenome</name>
    <dbReference type="NCBI Taxonomy" id="412755"/>
    <lineage>
        <taxon>unclassified sequences</taxon>
        <taxon>metagenomes</taxon>
        <taxon>ecological metagenomes</taxon>
    </lineage>
</organism>
<name>X0XDI2_9ZZZZ</name>
<feature type="non-terminal residue" evidence="1">
    <location>
        <position position="1"/>
    </location>
</feature>
<dbReference type="Gene3D" id="2.60.120.200">
    <property type="match status" value="1"/>
</dbReference>
<comment type="caution">
    <text evidence="1">The sequence shown here is derived from an EMBL/GenBank/DDBJ whole genome shotgun (WGS) entry which is preliminary data.</text>
</comment>
<reference evidence="1" key="1">
    <citation type="journal article" date="2014" name="Front. Microbiol.">
        <title>High frequency of phylogenetically diverse reductive dehalogenase-homologous genes in deep subseafloor sedimentary metagenomes.</title>
        <authorList>
            <person name="Kawai M."/>
            <person name="Futagami T."/>
            <person name="Toyoda A."/>
            <person name="Takaki Y."/>
            <person name="Nishi S."/>
            <person name="Hori S."/>
            <person name="Arai W."/>
            <person name="Tsubouchi T."/>
            <person name="Morono Y."/>
            <person name="Uchiyama I."/>
            <person name="Ito T."/>
            <person name="Fujiyama A."/>
            <person name="Inagaki F."/>
            <person name="Takami H."/>
        </authorList>
    </citation>
    <scope>NUCLEOTIDE SEQUENCE</scope>
    <source>
        <strain evidence="1">Expedition CK06-06</strain>
    </source>
</reference>
<evidence type="ECO:0000313" key="1">
    <source>
        <dbReference type="EMBL" id="GAG41254.1"/>
    </source>
</evidence>
<dbReference type="EMBL" id="BARS01042351">
    <property type="protein sequence ID" value="GAG41254.1"/>
    <property type="molecule type" value="Genomic_DNA"/>
</dbReference>
<gene>
    <name evidence="1" type="ORF">S01H1_64264</name>
</gene>
<feature type="non-terminal residue" evidence="1">
    <location>
        <position position="251"/>
    </location>
</feature>
<evidence type="ECO:0008006" key="2">
    <source>
        <dbReference type="Google" id="ProtNLM"/>
    </source>
</evidence>
<dbReference type="InterPro" id="IPR013320">
    <property type="entry name" value="ConA-like_dom_sf"/>
</dbReference>
<proteinExistence type="predicted"/>
<dbReference type="SUPFAM" id="SSF49899">
    <property type="entry name" value="Concanavalin A-like lectins/glucanases"/>
    <property type="match status" value="1"/>
</dbReference>
<accession>X0XDI2</accession>